<comment type="caution">
    <text evidence="3">The sequence shown here is derived from an EMBL/GenBank/DDBJ whole genome shotgun (WGS) entry which is preliminary data.</text>
</comment>
<sequence>MSKAVRFDEYGPIEVLRVEEVDRPVPGPGQVLVRVRAAAINPGEVSIRTGALHEKWPATFPSGEGSDLAGIVEELGAGVTGLAAGDEVIGFTDDRASHAEFVLVEAGNLTPRPANVSWEQGGSLYVAGTTAYAAVRAVAAGPGDTVVISAAAGGVGTIAVQLARRAGATVIGLASEANHEWLTAHGAIPVTYGEGVADRIRAAAPGGRVDAFIDAFGSGYVDLALELGVAPERIDTIKDLAAAAKHGVKTDGNAQAATIEVVAELAALVDKGELEIPIARTYPLDQVRDAFRELERRHTRGKIVLVP</sequence>
<keyword evidence="1" id="KW-0521">NADP</keyword>
<protein>
    <submittedName>
        <fullName evidence="3">NADP-dependent oxidoreductase</fullName>
    </submittedName>
</protein>
<dbReference type="Pfam" id="PF13602">
    <property type="entry name" value="ADH_zinc_N_2"/>
    <property type="match status" value="1"/>
</dbReference>
<dbReference type="SMART" id="SM00829">
    <property type="entry name" value="PKS_ER"/>
    <property type="match status" value="1"/>
</dbReference>
<dbReference type="SUPFAM" id="SSF51735">
    <property type="entry name" value="NAD(P)-binding Rossmann-fold domains"/>
    <property type="match status" value="1"/>
</dbReference>
<reference evidence="3 4" key="1">
    <citation type="journal article" date="2019" name="Int. J. Syst. Evol. Microbiol.">
        <title>The Global Catalogue of Microorganisms (GCM) 10K type strain sequencing project: providing services to taxonomists for standard genome sequencing and annotation.</title>
        <authorList>
            <consortium name="The Broad Institute Genomics Platform"/>
            <consortium name="The Broad Institute Genome Sequencing Center for Infectious Disease"/>
            <person name="Wu L."/>
            <person name="Ma J."/>
        </authorList>
    </citation>
    <scope>NUCLEOTIDE SEQUENCE [LARGE SCALE GENOMIC DNA]</scope>
    <source>
        <strain evidence="3 4">JCM 3146</strain>
    </source>
</reference>
<dbReference type="CDD" id="cd05289">
    <property type="entry name" value="MDR_like_2"/>
    <property type="match status" value="1"/>
</dbReference>
<dbReference type="InterPro" id="IPR051603">
    <property type="entry name" value="Zinc-ADH_QOR/CCCR"/>
</dbReference>
<dbReference type="InterPro" id="IPR020843">
    <property type="entry name" value="ER"/>
</dbReference>
<dbReference type="PANTHER" id="PTHR44154:SF1">
    <property type="entry name" value="QUINONE OXIDOREDUCTASE"/>
    <property type="match status" value="1"/>
</dbReference>
<gene>
    <name evidence="3" type="ORF">GCM10010151_09260</name>
</gene>
<dbReference type="EMBL" id="BAAABM010000007">
    <property type="protein sequence ID" value="GAA0321630.1"/>
    <property type="molecule type" value="Genomic_DNA"/>
</dbReference>
<dbReference type="InterPro" id="IPR036291">
    <property type="entry name" value="NAD(P)-bd_dom_sf"/>
</dbReference>
<name>A0ABN0W098_9ACTN</name>
<proteinExistence type="predicted"/>
<dbReference type="SUPFAM" id="SSF50129">
    <property type="entry name" value="GroES-like"/>
    <property type="match status" value="1"/>
</dbReference>
<dbReference type="InterPro" id="IPR011032">
    <property type="entry name" value="GroES-like_sf"/>
</dbReference>
<dbReference type="PANTHER" id="PTHR44154">
    <property type="entry name" value="QUINONE OXIDOREDUCTASE"/>
    <property type="match status" value="1"/>
</dbReference>
<dbReference type="RefSeq" id="WP_252804696.1">
    <property type="nucleotide sequence ID" value="NZ_BAAABM010000007.1"/>
</dbReference>
<dbReference type="Gene3D" id="3.90.180.10">
    <property type="entry name" value="Medium-chain alcohol dehydrogenases, catalytic domain"/>
    <property type="match status" value="1"/>
</dbReference>
<feature type="domain" description="Enoyl reductase (ER)" evidence="2">
    <location>
        <begin position="11"/>
        <end position="305"/>
    </location>
</feature>
<dbReference type="Gene3D" id="3.40.50.720">
    <property type="entry name" value="NAD(P)-binding Rossmann-like Domain"/>
    <property type="match status" value="1"/>
</dbReference>
<accession>A0ABN0W098</accession>
<organism evidence="3 4">
    <name type="scientific">Actinoallomurus spadix</name>
    <dbReference type="NCBI Taxonomy" id="79912"/>
    <lineage>
        <taxon>Bacteria</taxon>
        <taxon>Bacillati</taxon>
        <taxon>Actinomycetota</taxon>
        <taxon>Actinomycetes</taxon>
        <taxon>Streptosporangiales</taxon>
        <taxon>Thermomonosporaceae</taxon>
        <taxon>Actinoallomurus</taxon>
    </lineage>
</organism>
<evidence type="ECO:0000256" key="1">
    <source>
        <dbReference type="ARBA" id="ARBA00022857"/>
    </source>
</evidence>
<evidence type="ECO:0000313" key="3">
    <source>
        <dbReference type="EMBL" id="GAA0321630.1"/>
    </source>
</evidence>
<dbReference type="Pfam" id="PF08240">
    <property type="entry name" value="ADH_N"/>
    <property type="match status" value="1"/>
</dbReference>
<dbReference type="Proteomes" id="UP001501822">
    <property type="component" value="Unassembled WGS sequence"/>
</dbReference>
<dbReference type="InterPro" id="IPR013154">
    <property type="entry name" value="ADH-like_N"/>
</dbReference>
<evidence type="ECO:0000259" key="2">
    <source>
        <dbReference type="SMART" id="SM00829"/>
    </source>
</evidence>
<keyword evidence="4" id="KW-1185">Reference proteome</keyword>
<evidence type="ECO:0000313" key="4">
    <source>
        <dbReference type="Proteomes" id="UP001501822"/>
    </source>
</evidence>